<feature type="transmembrane region" description="Helical" evidence="1">
    <location>
        <begin position="39"/>
        <end position="59"/>
    </location>
</feature>
<keyword evidence="5" id="KW-1185">Reference proteome</keyword>
<evidence type="ECO:0000256" key="1">
    <source>
        <dbReference type="SAM" id="Phobius"/>
    </source>
</evidence>
<protein>
    <submittedName>
        <fullName evidence="3">Uncharacterized protein</fullName>
    </submittedName>
</protein>
<accession>A0A8T8HYW0</accession>
<dbReference type="EMBL" id="CP072788">
    <property type="protein sequence ID" value="QTR03430.1"/>
    <property type="molecule type" value="Genomic_DNA"/>
</dbReference>
<gene>
    <name evidence="3" type="ORF">J7S33_31785</name>
    <name evidence="2" type="ORF">JOE68_006058</name>
</gene>
<feature type="transmembrane region" description="Helical" evidence="1">
    <location>
        <begin position="12"/>
        <end position="33"/>
    </location>
</feature>
<organism evidence="3 4">
    <name type="scientific">Saccharothrix algeriensis</name>
    <dbReference type="NCBI Taxonomy" id="173560"/>
    <lineage>
        <taxon>Bacteria</taxon>
        <taxon>Bacillati</taxon>
        <taxon>Actinomycetota</taxon>
        <taxon>Actinomycetes</taxon>
        <taxon>Pseudonocardiales</taxon>
        <taxon>Pseudonocardiaceae</taxon>
        <taxon>Saccharothrix</taxon>
    </lineage>
</organism>
<dbReference type="AlphaFoldDB" id="A0A8T8HYW0"/>
<keyword evidence="1" id="KW-0812">Transmembrane</keyword>
<keyword evidence="1" id="KW-1133">Transmembrane helix</keyword>
<reference evidence="2 5" key="1">
    <citation type="submission" date="2021-01" db="EMBL/GenBank/DDBJ databases">
        <title>Sequencing the genomes of 1000 actinobacteria strains.</title>
        <authorList>
            <person name="Klenk H.-P."/>
        </authorList>
    </citation>
    <scope>NUCLEOTIDE SEQUENCE [LARGE SCALE GENOMIC DNA]</scope>
    <source>
        <strain evidence="2 5">DSM 44581</strain>
    </source>
</reference>
<dbReference type="Proteomes" id="UP000671828">
    <property type="component" value="Chromosome"/>
</dbReference>
<dbReference type="RefSeq" id="WP_204845742.1">
    <property type="nucleotide sequence ID" value="NZ_JAFBCL010000001.1"/>
</dbReference>
<evidence type="ECO:0000313" key="3">
    <source>
        <dbReference type="EMBL" id="QTR03430.1"/>
    </source>
</evidence>
<sequence>MPGRLRRRAERSALVVMAVLGIAVLVADAVGWLDRLAPGGVIPKITLLVLSTVTVVLLLEVERFQALDRIQDSLAGLDIKGIAAALREEHYAGLVKVHRKFDDELFGRYVDQAKRVTVLNTWIPNLELLRADLEQALKRRAEVRILLLHPKSRVTDIRDRALRERGVDPVAEPVRDGILRCLRILHSIHRDLDERRRGRLKVRLYNSLPAVSVYRADERYLVSMFLHGQLAIDSPQFEIDGADTRLGRQIQRELDTLWEIGRDIDPGDWQRGIGATQR</sequence>
<proteinExistence type="predicted"/>
<evidence type="ECO:0000313" key="2">
    <source>
        <dbReference type="EMBL" id="MBM7815193.1"/>
    </source>
</evidence>
<evidence type="ECO:0000313" key="5">
    <source>
        <dbReference type="Proteomes" id="UP001195724"/>
    </source>
</evidence>
<dbReference type="Proteomes" id="UP001195724">
    <property type="component" value="Unassembled WGS sequence"/>
</dbReference>
<evidence type="ECO:0000313" key="4">
    <source>
        <dbReference type="Proteomes" id="UP000671828"/>
    </source>
</evidence>
<name>A0A8T8HYW0_9PSEU</name>
<dbReference type="EMBL" id="JAFBCL010000001">
    <property type="protein sequence ID" value="MBM7815193.1"/>
    <property type="molecule type" value="Genomic_DNA"/>
</dbReference>
<keyword evidence="1" id="KW-0472">Membrane</keyword>
<reference evidence="3" key="2">
    <citation type="submission" date="2021-04" db="EMBL/GenBank/DDBJ databases">
        <title>Saccharothrix algeriensis WGS.</title>
        <authorList>
            <person name="Stuskova K."/>
            <person name="Hakalova E."/>
            <person name="Tebbal A.B."/>
            <person name="Eichmeier A."/>
        </authorList>
    </citation>
    <scope>NUCLEOTIDE SEQUENCE</scope>
    <source>
        <strain evidence="3">NRRL B-24137</strain>
    </source>
</reference>